<reference evidence="5 6" key="1">
    <citation type="submission" date="2019-06" db="EMBL/GenBank/DDBJ databases">
        <title>Sequencing the genomes of 1000 actinobacteria strains.</title>
        <authorList>
            <person name="Klenk H.-P."/>
        </authorList>
    </citation>
    <scope>NUCLEOTIDE SEQUENCE [LARGE SCALE GENOMIC DNA]</scope>
    <source>
        <strain evidence="5 6">DSM 45301</strain>
    </source>
</reference>
<protein>
    <submittedName>
        <fullName evidence="5">LacI family transcriptional regulator</fullName>
    </submittedName>
</protein>
<evidence type="ECO:0000256" key="2">
    <source>
        <dbReference type="ARBA" id="ARBA00023125"/>
    </source>
</evidence>
<dbReference type="PANTHER" id="PTHR30146:SF109">
    <property type="entry name" value="HTH-TYPE TRANSCRIPTIONAL REGULATOR GALS"/>
    <property type="match status" value="1"/>
</dbReference>
<dbReference type="InterPro" id="IPR010982">
    <property type="entry name" value="Lambda_DNA-bd_dom_sf"/>
</dbReference>
<keyword evidence="3" id="KW-0804">Transcription</keyword>
<dbReference type="SUPFAM" id="SSF53822">
    <property type="entry name" value="Periplasmic binding protein-like I"/>
    <property type="match status" value="1"/>
</dbReference>
<dbReference type="Gene3D" id="3.40.50.2300">
    <property type="match status" value="2"/>
</dbReference>
<dbReference type="PANTHER" id="PTHR30146">
    <property type="entry name" value="LACI-RELATED TRANSCRIPTIONAL REPRESSOR"/>
    <property type="match status" value="1"/>
</dbReference>
<dbReference type="RefSeq" id="WP_142047586.1">
    <property type="nucleotide sequence ID" value="NZ_VFPA01000001.1"/>
</dbReference>
<dbReference type="SUPFAM" id="SSF47413">
    <property type="entry name" value="lambda repressor-like DNA-binding domains"/>
    <property type="match status" value="1"/>
</dbReference>
<dbReference type="EMBL" id="VFPA01000001">
    <property type="protein sequence ID" value="TQM13679.1"/>
    <property type="molecule type" value="Genomic_DNA"/>
</dbReference>
<comment type="caution">
    <text evidence="5">The sequence shown here is derived from an EMBL/GenBank/DDBJ whole genome shotgun (WGS) entry which is preliminary data.</text>
</comment>
<dbReference type="Pfam" id="PF13377">
    <property type="entry name" value="Peripla_BP_3"/>
    <property type="match status" value="1"/>
</dbReference>
<dbReference type="PROSITE" id="PS50932">
    <property type="entry name" value="HTH_LACI_2"/>
    <property type="match status" value="1"/>
</dbReference>
<dbReference type="InterPro" id="IPR046335">
    <property type="entry name" value="LacI/GalR-like_sensor"/>
</dbReference>
<evidence type="ECO:0000313" key="6">
    <source>
        <dbReference type="Proteomes" id="UP000315677"/>
    </source>
</evidence>
<dbReference type="AlphaFoldDB" id="A0A543DWN8"/>
<dbReference type="GO" id="GO:0000976">
    <property type="term" value="F:transcription cis-regulatory region binding"/>
    <property type="evidence" value="ECO:0007669"/>
    <property type="project" value="TreeGrafter"/>
</dbReference>
<evidence type="ECO:0000313" key="5">
    <source>
        <dbReference type="EMBL" id="TQM13679.1"/>
    </source>
</evidence>
<dbReference type="Gene3D" id="1.10.260.40">
    <property type="entry name" value="lambda repressor-like DNA-binding domains"/>
    <property type="match status" value="1"/>
</dbReference>
<sequence length="339" mass="36447">MGIPRSERATIVDVAARAGVAVSTASKALNGRGQLRAETRHRVLTAADELGFQANTFARSLLSDRSYSVGLLTSDRVGRFSVPVLAGVEDALGVGTILVHLCDARGDPLREQHYVRTLLTRRTDGIIVTAERTDPRPPIAVQRPVPVVYAYAQSERAQDVSVVPDDRQGATLLTRHLVESGRRRIGHVTGDWWHAIHERAAGVRAVLAEAGLELAGGEPVGGDWSEAWGRQATEILLRRDPHVDAIVCGTDEIARGVMDTLRDHGRRVPDDVAVAGFDNWEPLVTGSRVPLTSVDLGLPAIGRRAAELLLAAMEGRAEPGVRKLPCRLVVRESTGAAAP</sequence>
<dbReference type="OrthoDB" id="3467214at2"/>
<keyword evidence="1" id="KW-0805">Transcription regulation</keyword>
<dbReference type="InterPro" id="IPR028082">
    <property type="entry name" value="Peripla_BP_I"/>
</dbReference>
<organism evidence="5 6">
    <name type="scientific">Pseudonocardia kunmingensis</name>
    <dbReference type="NCBI Taxonomy" id="630975"/>
    <lineage>
        <taxon>Bacteria</taxon>
        <taxon>Bacillati</taxon>
        <taxon>Actinomycetota</taxon>
        <taxon>Actinomycetes</taxon>
        <taxon>Pseudonocardiales</taxon>
        <taxon>Pseudonocardiaceae</taxon>
        <taxon>Pseudonocardia</taxon>
    </lineage>
</organism>
<evidence type="ECO:0000256" key="3">
    <source>
        <dbReference type="ARBA" id="ARBA00023163"/>
    </source>
</evidence>
<dbReference type="GO" id="GO:0003700">
    <property type="term" value="F:DNA-binding transcription factor activity"/>
    <property type="evidence" value="ECO:0007669"/>
    <property type="project" value="TreeGrafter"/>
</dbReference>
<accession>A0A543DWN8</accession>
<evidence type="ECO:0000259" key="4">
    <source>
        <dbReference type="PROSITE" id="PS50932"/>
    </source>
</evidence>
<keyword evidence="2" id="KW-0238">DNA-binding</keyword>
<dbReference type="InterPro" id="IPR000843">
    <property type="entry name" value="HTH_LacI"/>
</dbReference>
<dbReference type="Pfam" id="PF00356">
    <property type="entry name" value="LacI"/>
    <property type="match status" value="1"/>
</dbReference>
<dbReference type="Proteomes" id="UP000315677">
    <property type="component" value="Unassembled WGS sequence"/>
</dbReference>
<name>A0A543DWN8_9PSEU</name>
<dbReference type="SMART" id="SM00354">
    <property type="entry name" value="HTH_LACI"/>
    <property type="match status" value="1"/>
</dbReference>
<proteinExistence type="predicted"/>
<feature type="domain" description="HTH lacI-type" evidence="4">
    <location>
        <begin position="9"/>
        <end position="63"/>
    </location>
</feature>
<evidence type="ECO:0000256" key="1">
    <source>
        <dbReference type="ARBA" id="ARBA00023015"/>
    </source>
</evidence>
<dbReference type="CDD" id="cd01392">
    <property type="entry name" value="HTH_LacI"/>
    <property type="match status" value="1"/>
</dbReference>
<dbReference type="CDD" id="cd06288">
    <property type="entry name" value="PBP1_sucrose_transcription_regulator"/>
    <property type="match status" value="1"/>
</dbReference>
<gene>
    <name evidence="5" type="ORF">FB558_0432</name>
</gene>
<keyword evidence="6" id="KW-1185">Reference proteome</keyword>